<dbReference type="Gene3D" id="3.60.110.10">
    <property type="entry name" value="Carbon-nitrogen hydrolase"/>
    <property type="match status" value="1"/>
</dbReference>
<evidence type="ECO:0000313" key="2">
    <source>
        <dbReference type="Proteomes" id="UP000823902"/>
    </source>
</evidence>
<evidence type="ECO:0008006" key="3">
    <source>
        <dbReference type="Google" id="ProtNLM"/>
    </source>
</evidence>
<evidence type="ECO:0000313" key="1">
    <source>
        <dbReference type="EMBL" id="HJC74824.1"/>
    </source>
</evidence>
<name>A0A9D2QAI9_9FIRM</name>
<reference evidence="1" key="1">
    <citation type="journal article" date="2021" name="PeerJ">
        <title>Extensive microbial diversity within the chicken gut microbiome revealed by metagenomics and culture.</title>
        <authorList>
            <person name="Gilroy R."/>
            <person name="Ravi A."/>
            <person name="Getino M."/>
            <person name="Pursley I."/>
            <person name="Horton D.L."/>
            <person name="Alikhan N.F."/>
            <person name="Baker D."/>
            <person name="Gharbi K."/>
            <person name="Hall N."/>
            <person name="Watson M."/>
            <person name="Adriaenssens E.M."/>
            <person name="Foster-Nyarko E."/>
            <person name="Jarju S."/>
            <person name="Secka A."/>
            <person name="Antonio M."/>
            <person name="Oren A."/>
            <person name="Chaudhuri R.R."/>
            <person name="La Ragione R."/>
            <person name="Hildebrand F."/>
            <person name="Pallen M.J."/>
        </authorList>
    </citation>
    <scope>NUCLEOTIDE SEQUENCE</scope>
    <source>
        <strain evidence="1">CHK196-7946</strain>
    </source>
</reference>
<comment type="caution">
    <text evidence="1">The sequence shown here is derived from an EMBL/GenBank/DDBJ whole genome shotgun (WGS) entry which is preliminary data.</text>
</comment>
<gene>
    <name evidence="1" type="ORF">H9697_07765</name>
</gene>
<dbReference type="InterPro" id="IPR036526">
    <property type="entry name" value="C-N_Hydrolase_sf"/>
</dbReference>
<proteinExistence type="predicted"/>
<reference evidence="1" key="2">
    <citation type="submission" date="2021-04" db="EMBL/GenBank/DDBJ databases">
        <authorList>
            <person name="Gilroy R."/>
        </authorList>
    </citation>
    <scope>NUCLEOTIDE SEQUENCE</scope>
    <source>
        <strain evidence="1">CHK196-7946</strain>
    </source>
</reference>
<protein>
    <recommendedName>
        <fullName evidence="3">CN hydrolase domain-containing protein</fullName>
    </recommendedName>
</protein>
<dbReference type="EMBL" id="DWVY01000041">
    <property type="protein sequence ID" value="HJC74824.1"/>
    <property type="molecule type" value="Genomic_DNA"/>
</dbReference>
<sequence length="362" mass="41438">MADCISDYTTDEEIYGLNSNSKEQQVQLLPRCHCKWAHKNKDKNCSIDLNNFLEHFYYVDTKALYEKTHCSVSHVFLESSTFSRAEERGYLSIGISALSDQIELDSILADDHERCSFIVNSISNVDLLVKNALSIQKKAMQEGVDILCFPEMLGHPKVNRALKEKLADYPEDDLLDYSALTICPTYWNDHTNKAEVINKFGEQVIAQAKQIPYPLPSQGKQYIEDIRPDHHIHLIHCEGIGRMAVIICKDAIDRDYLFNLINELKVTLLFVPSFSTGFYDFQENLSLCRAFDCTAVWINCCSLCLMTGKEKLEKIGTILKTGRRSQFKNGYYHFTHKNCTKENAGGCHNCLYIQHICFNSQI</sequence>
<accession>A0A9D2QAI9</accession>
<dbReference type="AlphaFoldDB" id="A0A9D2QAI9"/>
<dbReference type="Proteomes" id="UP000823902">
    <property type="component" value="Unassembled WGS sequence"/>
</dbReference>
<dbReference type="SUPFAM" id="SSF56317">
    <property type="entry name" value="Carbon-nitrogen hydrolase"/>
    <property type="match status" value="1"/>
</dbReference>
<organism evidence="1 2">
    <name type="scientific">Candidatus Mediterraneibacter faecavium</name>
    <dbReference type="NCBI Taxonomy" id="2838668"/>
    <lineage>
        <taxon>Bacteria</taxon>
        <taxon>Bacillati</taxon>
        <taxon>Bacillota</taxon>
        <taxon>Clostridia</taxon>
        <taxon>Lachnospirales</taxon>
        <taxon>Lachnospiraceae</taxon>
        <taxon>Mediterraneibacter</taxon>
    </lineage>
</organism>